<sequence>MESIKYHTTVRFLQRPATLQRHVAVTCHYLTPLAPVSAPQHLASPIHQALAPSESRSCVCQEHEVAKLS</sequence>
<proteinExistence type="predicted"/>
<keyword evidence="2" id="KW-1185">Reference proteome</keyword>
<dbReference type="EMBL" id="VSRR010003924">
    <property type="protein sequence ID" value="MPC37915.1"/>
    <property type="molecule type" value="Genomic_DNA"/>
</dbReference>
<organism evidence="1 2">
    <name type="scientific">Portunus trituberculatus</name>
    <name type="common">Swimming crab</name>
    <name type="synonym">Neptunus trituberculatus</name>
    <dbReference type="NCBI Taxonomy" id="210409"/>
    <lineage>
        <taxon>Eukaryota</taxon>
        <taxon>Metazoa</taxon>
        <taxon>Ecdysozoa</taxon>
        <taxon>Arthropoda</taxon>
        <taxon>Crustacea</taxon>
        <taxon>Multicrustacea</taxon>
        <taxon>Malacostraca</taxon>
        <taxon>Eumalacostraca</taxon>
        <taxon>Eucarida</taxon>
        <taxon>Decapoda</taxon>
        <taxon>Pleocyemata</taxon>
        <taxon>Brachyura</taxon>
        <taxon>Eubrachyura</taxon>
        <taxon>Portunoidea</taxon>
        <taxon>Portunidae</taxon>
        <taxon>Portuninae</taxon>
        <taxon>Portunus</taxon>
    </lineage>
</organism>
<dbReference type="Proteomes" id="UP000324222">
    <property type="component" value="Unassembled WGS sequence"/>
</dbReference>
<protein>
    <submittedName>
        <fullName evidence="1">Uncharacterized protein</fullName>
    </submittedName>
</protein>
<evidence type="ECO:0000313" key="2">
    <source>
        <dbReference type="Proteomes" id="UP000324222"/>
    </source>
</evidence>
<accession>A0A5B7EWR1</accession>
<reference evidence="1 2" key="1">
    <citation type="submission" date="2019-05" db="EMBL/GenBank/DDBJ databases">
        <title>Another draft genome of Portunus trituberculatus and its Hox gene families provides insights of decapod evolution.</title>
        <authorList>
            <person name="Jeong J.-H."/>
            <person name="Song I."/>
            <person name="Kim S."/>
            <person name="Choi T."/>
            <person name="Kim D."/>
            <person name="Ryu S."/>
            <person name="Kim W."/>
        </authorList>
    </citation>
    <scope>NUCLEOTIDE SEQUENCE [LARGE SCALE GENOMIC DNA]</scope>
    <source>
        <tissue evidence="1">Muscle</tissue>
    </source>
</reference>
<comment type="caution">
    <text evidence="1">The sequence shown here is derived from an EMBL/GenBank/DDBJ whole genome shotgun (WGS) entry which is preliminary data.</text>
</comment>
<dbReference type="AlphaFoldDB" id="A0A5B7EWR1"/>
<name>A0A5B7EWR1_PORTR</name>
<gene>
    <name evidence="1" type="ORF">E2C01_031410</name>
</gene>
<evidence type="ECO:0000313" key="1">
    <source>
        <dbReference type="EMBL" id="MPC37915.1"/>
    </source>
</evidence>